<dbReference type="Proteomes" id="UP001558613">
    <property type="component" value="Unassembled WGS sequence"/>
</dbReference>
<dbReference type="EMBL" id="JAYMGO010000004">
    <property type="protein sequence ID" value="KAL1275493.1"/>
    <property type="molecule type" value="Genomic_DNA"/>
</dbReference>
<evidence type="ECO:0000313" key="4">
    <source>
        <dbReference type="Proteomes" id="UP001558613"/>
    </source>
</evidence>
<name>A0ABR3NEU7_9TELE</name>
<keyword evidence="2" id="KW-0732">Signal</keyword>
<evidence type="ECO:0000313" key="3">
    <source>
        <dbReference type="EMBL" id="KAL1275493.1"/>
    </source>
</evidence>
<evidence type="ECO:0008006" key="5">
    <source>
        <dbReference type="Google" id="ProtNLM"/>
    </source>
</evidence>
<feature type="signal peptide" evidence="2">
    <location>
        <begin position="1"/>
        <end position="16"/>
    </location>
</feature>
<evidence type="ECO:0000256" key="2">
    <source>
        <dbReference type="SAM" id="SignalP"/>
    </source>
</evidence>
<feature type="coiled-coil region" evidence="1">
    <location>
        <begin position="191"/>
        <end position="253"/>
    </location>
</feature>
<accession>A0ABR3NEU7</accession>
<comment type="caution">
    <text evidence="3">The sequence shown here is derived from an EMBL/GenBank/DDBJ whole genome shotgun (WGS) entry which is preliminary data.</text>
</comment>
<dbReference type="PANTHER" id="PTHR31663">
    <property type="entry name" value="COILED-COIL DOMAIN-CONTAINING PROTEIN 3"/>
    <property type="match status" value="1"/>
</dbReference>
<dbReference type="PANTHER" id="PTHR31663:SF4">
    <property type="entry name" value="COILED-COIL DOMAIN-CONTAINING PROTEIN 3"/>
    <property type="match status" value="1"/>
</dbReference>
<sequence length="363" mass="41952">MHLALLLTLGFGFAFACQLPSEWRPLSEGCRAELAEIIVYAKVLAIHEEPYASSLYNYLPYQKHERAEDALLYAAEVELLCDQAWGSMLEVPAGSRLNLTGLGYFSCQSHTVMENNSYIFFLRMDENYNILPHGVNFQDAIFPDTLENRRLFSSLFQFSNCSGGQTMHNFNSDWEIQEDSRLLCSSVQKVLFEEEERVGQLEERVAELERKNEQLKERVGKLRHSLRKARKVSRRAERERQELQERLKTAERHLIVMPHRFTYQADNPVMAFQQILPHCLLSSAEQIEIESGGIQVMEMLNDSAASVNCRERQCLENEMRHGTYTRTSPQGQHDRHVTITVYLQSLWTHGVICSGRRQTTLML</sequence>
<reference evidence="3 4" key="1">
    <citation type="submission" date="2023-09" db="EMBL/GenBank/DDBJ databases">
        <authorList>
            <person name="Wang M."/>
        </authorList>
    </citation>
    <scope>NUCLEOTIDE SEQUENCE [LARGE SCALE GENOMIC DNA]</scope>
    <source>
        <strain evidence="3">GT-2023</strain>
        <tissue evidence="3">Liver</tissue>
    </source>
</reference>
<organism evidence="3 4">
    <name type="scientific">Cirrhinus molitorella</name>
    <name type="common">mud carp</name>
    <dbReference type="NCBI Taxonomy" id="172907"/>
    <lineage>
        <taxon>Eukaryota</taxon>
        <taxon>Metazoa</taxon>
        <taxon>Chordata</taxon>
        <taxon>Craniata</taxon>
        <taxon>Vertebrata</taxon>
        <taxon>Euteleostomi</taxon>
        <taxon>Actinopterygii</taxon>
        <taxon>Neopterygii</taxon>
        <taxon>Teleostei</taxon>
        <taxon>Ostariophysi</taxon>
        <taxon>Cypriniformes</taxon>
        <taxon>Cyprinidae</taxon>
        <taxon>Labeoninae</taxon>
        <taxon>Labeonini</taxon>
        <taxon>Cirrhinus</taxon>
    </lineage>
</organism>
<evidence type="ECO:0000256" key="1">
    <source>
        <dbReference type="SAM" id="Coils"/>
    </source>
</evidence>
<protein>
    <recommendedName>
        <fullName evidence="5">Coiled-coil domain containing 3</fullName>
    </recommendedName>
</protein>
<dbReference type="InterPro" id="IPR040311">
    <property type="entry name" value="CCDC3"/>
</dbReference>
<gene>
    <name evidence="3" type="ORF">QQF64_035116</name>
</gene>
<feature type="chain" id="PRO_5046659799" description="Coiled-coil domain containing 3" evidence="2">
    <location>
        <begin position="17"/>
        <end position="363"/>
    </location>
</feature>
<proteinExistence type="predicted"/>
<keyword evidence="4" id="KW-1185">Reference proteome</keyword>
<keyword evidence="1" id="KW-0175">Coiled coil</keyword>
<dbReference type="SUPFAM" id="SSF57997">
    <property type="entry name" value="Tropomyosin"/>
    <property type="match status" value="1"/>
</dbReference>